<dbReference type="SUPFAM" id="SSF56281">
    <property type="entry name" value="Metallo-hydrolase/oxidoreductase"/>
    <property type="match status" value="1"/>
</dbReference>
<dbReference type="PANTHER" id="PTHR42978:SF2">
    <property type="entry name" value="102 KBASES UNSTABLE REGION: FROM 1 TO 119443"/>
    <property type="match status" value="1"/>
</dbReference>
<evidence type="ECO:0000256" key="3">
    <source>
        <dbReference type="ARBA" id="ARBA00022723"/>
    </source>
</evidence>
<evidence type="ECO:0000256" key="4">
    <source>
        <dbReference type="ARBA" id="ARBA00022801"/>
    </source>
</evidence>
<dbReference type="InterPro" id="IPR036866">
    <property type="entry name" value="RibonucZ/Hydroxyglut_hydro"/>
</dbReference>
<keyword evidence="5" id="KW-0862">Zinc</keyword>
<feature type="domain" description="Metallo-beta-lactamase" evidence="6">
    <location>
        <begin position="91"/>
        <end position="311"/>
    </location>
</feature>
<organism evidence="7 8">
    <name type="scientific">Ferrovum myxofaciens</name>
    <dbReference type="NCBI Taxonomy" id="416213"/>
    <lineage>
        <taxon>Bacteria</taxon>
        <taxon>Pseudomonadati</taxon>
        <taxon>Pseudomonadota</taxon>
        <taxon>Betaproteobacteria</taxon>
        <taxon>Ferrovales</taxon>
        <taxon>Ferrovaceae</taxon>
        <taxon>Ferrovum</taxon>
    </lineage>
</organism>
<dbReference type="InterPro" id="IPR051013">
    <property type="entry name" value="MBL_superfamily_lactonases"/>
</dbReference>
<evidence type="ECO:0000313" key="8">
    <source>
        <dbReference type="Proteomes" id="UP000075653"/>
    </source>
</evidence>
<accession>A0A149VVH8</accession>
<dbReference type="GO" id="GO:0102007">
    <property type="term" value="F:acyl-L-homoserine-lactone lactonohydrolase activity"/>
    <property type="evidence" value="ECO:0007669"/>
    <property type="project" value="UniProtKB-EC"/>
</dbReference>
<dbReference type="PROSITE" id="PS51257">
    <property type="entry name" value="PROKAR_LIPOPROTEIN"/>
    <property type="match status" value="1"/>
</dbReference>
<dbReference type="Pfam" id="PF00753">
    <property type="entry name" value="Lactamase_B"/>
    <property type="match status" value="1"/>
</dbReference>
<name>A0A149VVH8_9PROT</name>
<proteinExistence type="inferred from homology"/>
<gene>
    <name evidence="7" type="primary">attM</name>
    <name evidence="7" type="ORF">FEMY_22940</name>
</gene>
<sequence>MKTKHRFLLILGSALTLILQGCTVTNHPLGKQAPGRTSSSAEMERLIDQPGPIQLETISSADWSVPLSGLLNLKSPAAIEAGLKDRDEPIQIYAHLLKHPKFGNYLVDTGVSRKLVNDPGKEGLNWLIRKVMHIERIKLNKSTAEILQGMDGKLSGVFFTHLHIDHISGMPDIPNDVPLYIGASESTETNLKNMFVQGATDQLLENKRPLQEWHFQPDPQNKFEGVIDIFEDGSVFAISVPGHTPGSTAFLIRTTQGPVLLTGDTCHTRWGWEHTVEPGDFTEDNERNLKNLKSLKDLVARHPQIDVRLGHQR</sequence>
<evidence type="ECO:0000259" key="6">
    <source>
        <dbReference type="SMART" id="SM00849"/>
    </source>
</evidence>
<dbReference type="SMART" id="SM00849">
    <property type="entry name" value="Lactamase_B"/>
    <property type="match status" value="1"/>
</dbReference>
<comment type="caution">
    <text evidence="7">The sequence shown here is derived from an EMBL/GenBank/DDBJ whole genome shotgun (WGS) entry which is preliminary data.</text>
</comment>
<comment type="cofactor">
    <cofactor evidence="1">
        <name>Zn(2+)</name>
        <dbReference type="ChEBI" id="CHEBI:29105"/>
    </cofactor>
</comment>
<dbReference type="EMBL" id="LRRD01000098">
    <property type="protein sequence ID" value="KXW57186.1"/>
    <property type="molecule type" value="Genomic_DNA"/>
</dbReference>
<dbReference type="GO" id="GO:0046872">
    <property type="term" value="F:metal ion binding"/>
    <property type="evidence" value="ECO:0007669"/>
    <property type="project" value="UniProtKB-KW"/>
</dbReference>
<keyword evidence="3" id="KW-0479">Metal-binding</keyword>
<evidence type="ECO:0000256" key="2">
    <source>
        <dbReference type="ARBA" id="ARBA00007749"/>
    </source>
</evidence>
<dbReference type="EC" id="3.1.1.81" evidence="7"/>
<evidence type="ECO:0000256" key="1">
    <source>
        <dbReference type="ARBA" id="ARBA00001947"/>
    </source>
</evidence>
<dbReference type="InterPro" id="IPR001279">
    <property type="entry name" value="Metallo-B-lactamas"/>
</dbReference>
<dbReference type="AlphaFoldDB" id="A0A149VVH8"/>
<evidence type="ECO:0000313" key="7">
    <source>
        <dbReference type="EMBL" id="KXW57186.1"/>
    </source>
</evidence>
<comment type="similarity">
    <text evidence="2">Belongs to the metallo-beta-lactamase superfamily.</text>
</comment>
<keyword evidence="4 7" id="KW-0378">Hydrolase</keyword>
<dbReference type="PANTHER" id="PTHR42978">
    <property type="entry name" value="QUORUM-QUENCHING LACTONASE YTNP-RELATED-RELATED"/>
    <property type="match status" value="1"/>
</dbReference>
<dbReference type="RefSeq" id="WP_062188571.1">
    <property type="nucleotide sequence ID" value="NZ_LRRD01000098.1"/>
</dbReference>
<reference evidence="7 8" key="1">
    <citation type="submission" date="2016-01" db="EMBL/GenBank/DDBJ databases">
        <title>Genome sequence of the acidophilic iron oxidising Ferrovum strain Z-31.</title>
        <authorList>
            <person name="Poehlein A."/>
            <person name="Ullrich S.R."/>
            <person name="Schloemann M."/>
            <person name="Muehling M."/>
            <person name="Daniel R."/>
        </authorList>
    </citation>
    <scope>NUCLEOTIDE SEQUENCE [LARGE SCALE GENOMIC DNA]</scope>
    <source>
        <strain evidence="7 8">Z-31</strain>
    </source>
</reference>
<keyword evidence="8" id="KW-1185">Reference proteome</keyword>
<dbReference type="Proteomes" id="UP000075653">
    <property type="component" value="Unassembled WGS sequence"/>
</dbReference>
<dbReference type="Gene3D" id="3.60.15.10">
    <property type="entry name" value="Ribonuclease Z/Hydroxyacylglutathione hydrolase-like"/>
    <property type="match status" value="1"/>
</dbReference>
<dbReference type="PATRIC" id="fig|1789004.3.peg.2415"/>
<evidence type="ECO:0000256" key="5">
    <source>
        <dbReference type="ARBA" id="ARBA00022833"/>
    </source>
</evidence>
<protein>
    <submittedName>
        <fullName evidence="7">N-acyl homoserine lactonase AttM</fullName>
        <ecNumber evidence="7">3.1.1.81</ecNumber>
    </submittedName>
</protein>
<dbReference type="STRING" id="1789004.FEMY_22940"/>